<evidence type="ECO:0000256" key="2">
    <source>
        <dbReference type="ARBA" id="ARBA00023015"/>
    </source>
</evidence>
<dbReference type="Proteomes" id="UP000054058">
    <property type="component" value="Unassembled WGS sequence"/>
</dbReference>
<evidence type="ECO:0000259" key="5">
    <source>
        <dbReference type="Pfam" id="PF03466"/>
    </source>
</evidence>
<dbReference type="GO" id="GO:0003700">
    <property type="term" value="F:DNA-binding transcription factor activity"/>
    <property type="evidence" value="ECO:0007669"/>
    <property type="project" value="TreeGrafter"/>
</dbReference>
<evidence type="ECO:0000256" key="3">
    <source>
        <dbReference type="ARBA" id="ARBA00023125"/>
    </source>
</evidence>
<sequence>MIIPDELVEQTILFHEPLFAALPANHLLAESELTLKELAENPMILYPAGTSSTPTFADICSSLFTSRGLTLNVTQQVNDLQTALGLVASEMDVTLVSEQVNRLKRDDVVFIPLQDKSITSPVIFSRRKGPMDDITKSTMDILNTLIESR</sequence>
<protein>
    <submittedName>
        <fullName evidence="6">LysR family transcriptional regulator</fullName>
    </submittedName>
</protein>
<dbReference type="EMBL" id="JAMB01000014">
    <property type="protein sequence ID" value="ETX09786.1"/>
    <property type="molecule type" value="Genomic_DNA"/>
</dbReference>
<name>X7E3P2_9GAMM</name>
<comment type="similarity">
    <text evidence="1">Belongs to the LysR transcriptional regulatory family.</text>
</comment>
<keyword evidence="4" id="KW-0804">Transcription</keyword>
<evidence type="ECO:0000313" key="6">
    <source>
        <dbReference type="EMBL" id="ETX09786.1"/>
    </source>
</evidence>
<dbReference type="SUPFAM" id="SSF53850">
    <property type="entry name" value="Periplasmic binding protein-like II"/>
    <property type="match status" value="1"/>
</dbReference>
<keyword evidence="2" id="KW-0805">Transcription regulation</keyword>
<dbReference type="STRING" id="1122207.MUS1_05540"/>
<comment type="caution">
    <text evidence="6">The sequence shown here is derived from an EMBL/GenBank/DDBJ whole genome shotgun (WGS) entry which is preliminary data.</text>
</comment>
<dbReference type="PANTHER" id="PTHR30346">
    <property type="entry name" value="TRANSCRIPTIONAL DUAL REGULATOR HCAR-RELATED"/>
    <property type="match status" value="1"/>
</dbReference>
<dbReference type="OrthoDB" id="8850588at2"/>
<dbReference type="Pfam" id="PF03466">
    <property type="entry name" value="LysR_substrate"/>
    <property type="match status" value="1"/>
</dbReference>
<dbReference type="AlphaFoldDB" id="X7E3P2"/>
<dbReference type="InterPro" id="IPR005119">
    <property type="entry name" value="LysR_subst-bd"/>
</dbReference>
<accession>X7E3P2</accession>
<dbReference type="RefSeq" id="WP_051436268.1">
    <property type="nucleotide sequence ID" value="NZ_JAMB01000014.1"/>
</dbReference>
<dbReference type="PATRIC" id="fig|1122207.3.peg.2724"/>
<gene>
    <name evidence="6" type="ORF">MUS1_05540</name>
</gene>
<dbReference type="PANTHER" id="PTHR30346:SF17">
    <property type="entry name" value="LYSR FAMILY TRANSCRIPTIONAL REGULATOR"/>
    <property type="match status" value="1"/>
</dbReference>
<dbReference type="GO" id="GO:0003677">
    <property type="term" value="F:DNA binding"/>
    <property type="evidence" value="ECO:0007669"/>
    <property type="project" value="UniProtKB-KW"/>
</dbReference>
<keyword evidence="3" id="KW-0238">DNA-binding</keyword>
<feature type="domain" description="LysR substrate-binding" evidence="5">
    <location>
        <begin position="5"/>
        <end position="129"/>
    </location>
</feature>
<reference evidence="6 7" key="1">
    <citation type="submission" date="2014-01" db="EMBL/GenBank/DDBJ databases">
        <title>Marinomonas ushuaiensis DSM 15871 Genome Sequencing.</title>
        <authorList>
            <person name="Lai Q."/>
            <person name="Shao Z.S."/>
        </authorList>
    </citation>
    <scope>NUCLEOTIDE SEQUENCE [LARGE SCALE GENOMIC DNA]</scope>
    <source>
        <strain evidence="6 7">DSM 15871</strain>
    </source>
</reference>
<keyword evidence="7" id="KW-1185">Reference proteome</keyword>
<evidence type="ECO:0000313" key="7">
    <source>
        <dbReference type="Proteomes" id="UP000054058"/>
    </source>
</evidence>
<dbReference type="eggNOG" id="COG0583">
    <property type="taxonomic scope" value="Bacteria"/>
</dbReference>
<dbReference type="Gene3D" id="3.40.190.10">
    <property type="entry name" value="Periplasmic binding protein-like II"/>
    <property type="match status" value="2"/>
</dbReference>
<organism evidence="6 7">
    <name type="scientific">Marinomonas ushuaiensis DSM 15871</name>
    <dbReference type="NCBI Taxonomy" id="1122207"/>
    <lineage>
        <taxon>Bacteria</taxon>
        <taxon>Pseudomonadati</taxon>
        <taxon>Pseudomonadota</taxon>
        <taxon>Gammaproteobacteria</taxon>
        <taxon>Oceanospirillales</taxon>
        <taxon>Oceanospirillaceae</taxon>
        <taxon>Marinomonas</taxon>
    </lineage>
</organism>
<dbReference type="GO" id="GO:0032993">
    <property type="term" value="C:protein-DNA complex"/>
    <property type="evidence" value="ECO:0007669"/>
    <property type="project" value="TreeGrafter"/>
</dbReference>
<evidence type="ECO:0000256" key="4">
    <source>
        <dbReference type="ARBA" id="ARBA00023163"/>
    </source>
</evidence>
<evidence type="ECO:0000256" key="1">
    <source>
        <dbReference type="ARBA" id="ARBA00009437"/>
    </source>
</evidence>
<proteinExistence type="inferred from homology"/>